<sequence length="109" mass="12547">MPTVTERVKYPAIVHSWQSPMEHVTSFSASVPEIGRVIYTTNTIETLNMQLRKIIKTRGHFPNDEAAIQLLWLALRNVLAKSVRAAFDWKWAMNQFAILFGERFTQARG</sequence>
<comment type="function">
    <text evidence="1 6">Required for the transposition of the insertion element.</text>
</comment>
<comment type="similarity">
    <text evidence="2 6">Belongs to the transposase mutator family.</text>
</comment>
<organism evidence="7">
    <name type="scientific">blood disease bacterium R229</name>
    <dbReference type="NCBI Taxonomy" id="741978"/>
    <lineage>
        <taxon>Bacteria</taxon>
        <taxon>Pseudomonadati</taxon>
        <taxon>Pseudomonadota</taxon>
        <taxon>Betaproteobacteria</taxon>
        <taxon>Burkholderiales</taxon>
        <taxon>Burkholderiaceae</taxon>
        <taxon>Ralstonia</taxon>
        <taxon>Ralstonia solanacearum species complex</taxon>
    </lineage>
</organism>
<accession>G2ZUW9</accession>
<dbReference type="GO" id="GO:0003677">
    <property type="term" value="F:DNA binding"/>
    <property type="evidence" value="ECO:0007669"/>
    <property type="project" value="UniProtKB-UniRule"/>
</dbReference>
<reference evidence="7" key="1">
    <citation type="journal article" date="2011" name="PLoS ONE">
        <title>Ralstonia syzygii, the Blood Disease Bacterium and some Asian R. solanacearum strains form a single genomic species despite divergent lifestyles.</title>
        <authorList>
            <person name="Remenant B."/>
            <person name="de Cambiaire J.C."/>
            <person name="Cellier G."/>
            <person name="Jacobs J.M."/>
            <person name="Mangenot S."/>
            <person name="Barbe V."/>
            <person name="Lajus A."/>
            <person name="Vallenet D."/>
            <person name="Medigue C."/>
            <person name="Fegan M."/>
            <person name="Allen C."/>
            <person name="Prior P."/>
        </authorList>
    </citation>
    <scope>NUCLEOTIDE SEQUENCE</scope>
    <source>
        <strain evidence="7">R229</strain>
    </source>
</reference>
<dbReference type="GO" id="GO:0006313">
    <property type="term" value="P:DNA transposition"/>
    <property type="evidence" value="ECO:0007669"/>
    <property type="project" value="UniProtKB-UniRule"/>
</dbReference>
<keyword evidence="5 6" id="KW-0233">DNA recombination</keyword>
<proteinExistence type="inferred from homology"/>
<name>G2ZUW9_9RALS</name>
<dbReference type="Pfam" id="PF00872">
    <property type="entry name" value="Transposase_mut"/>
    <property type="match status" value="1"/>
</dbReference>
<dbReference type="EMBL" id="FR854081">
    <property type="protein sequence ID" value="CCA82832.1"/>
    <property type="molecule type" value="Genomic_DNA"/>
</dbReference>
<evidence type="ECO:0000256" key="1">
    <source>
        <dbReference type="ARBA" id="ARBA00002190"/>
    </source>
</evidence>
<keyword evidence="4 6" id="KW-0238">DNA-binding</keyword>
<dbReference type="PANTHER" id="PTHR33217">
    <property type="entry name" value="TRANSPOSASE FOR INSERTION SEQUENCE ELEMENT IS1081"/>
    <property type="match status" value="1"/>
</dbReference>
<evidence type="ECO:0000256" key="6">
    <source>
        <dbReference type="RuleBase" id="RU365089"/>
    </source>
</evidence>
<keyword evidence="6" id="KW-0814">Transposable element</keyword>
<dbReference type="AlphaFoldDB" id="G2ZUW9"/>
<dbReference type="GO" id="GO:0004803">
    <property type="term" value="F:transposase activity"/>
    <property type="evidence" value="ECO:0007669"/>
    <property type="project" value="UniProtKB-UniRule"/>
</dbReference>
<reference evidence="7" key="2">
    <citation type="submission" date="2011-04" db="EMBL/GenBank/DDBJ databases">
        <authorList>
            <person name="Genoscope - CEA"/>
        </authorList>
    </citation>
    <scope>NUCLEOTIDE SEQUENCE</scope>
    <source>
        <strain evidence="7">R229</strain>
    </source>
</reference>
<evidence type="ECO:0000256" key="4">
    <source>
        <dbReference type="ARBA" id="ARBA00023125"/>
    </source>
</evidence>
<evidence type="ECO:0000256" key="3">
    <source>
        <dbReference type="ARBA" id="ARBA00022578"/>
    </source>
</evidence>
<keyword evidence="3 6" id="KW-0815">Transposition</keyword>
<evidence type="ECO:0000256" key="2">
    <source>
        <dbReference type="ARBA" id="ARBA00010961"/>
    </source>
</evidence>
<evidence type="ECO:0000256" key="5">
    <source>
        <dbReference type="ARBA" id="ARBA00023172"/>
    </source>
</evidence>
<evidence type="ECO:0000313" key="7">
    <source>
        <dbReference type="EMBL" id="CCA82832.1"/>
    </source>
</evidence>
<dbReference type="InterPro" id="IPR001207">
    <property type="entry name" value="Transposase_mutator"/>
</dbReference>
<dbReference type="PANTHER" id="PTHR33217:SF8">
    <property type="entry name" value="MUTATOR FAMILY TRANSPOSASE"/>
    <property type="match status" value="1"/>
</dbReference>
<gene>
    <name evidence="7" type="ORF">BDB_mp50002</name>
</gene>
<protein>
    <recommendedName>
        <fullName evidence="6">Mutator family transposase</fullName>
    </recommendedName>
</protein>